<keyword evidence="6" id="KW-1133">Transmembrane helix</keyword>
<evidence type="ECO:0000313" key="10">
    <source>
        <dbReference type="Proteomes" id="UP000618445"/>
    </source>
</evidence>
<feature type="domain" description="HAMP" evidence="8">
    <location>
        <begin position="601"/>
        <end position="652"/>
    </location>
</feature>
<comment type="similarity">
    <text evidence="2">Belongs to the methyl-accepting chemotaxis (MCP) protein family.</text>
</comment>
<keyword evidence="4" id="KW-0175">Coiled coil</keyword>
<dbReference type="SMART" id="SM00304">
    <property type="entry name" value="HAMP"/>
    <property type="match status" value="2"/>
</dbReference>
<comment type="caution">
    <text evidence="9">The sequence shown here is derived from an EMBL/GenBank/DDBJ whole genome shotgun (WGS) entry which is preliminary data.</text>
</comment>
<dbReference type="SUPFAM" id="SSF58104">
    <property type="entry name" value="Methyl-accepting chemotaxis protein (MCP) signaling domain"/>
    <property type="match status" value="1"/>
</dbReference>
<dbReference type="RefSeq" id="WP_190577635.1">
    <property type="nucleotide sequence ID" value="NZ_CAWPQU010000089.1"/>
</dbReference>
<dbReference type="Pfam" id="PF00672">
    <property type="entry name" value="HAMP"/>
    <property type="match status" value="1"/>
</dbReference>
<feature type="coiled-coil region" evidence="4">
    <location>
        <begin position="581"/>
        <end position="613"/>
    </location>
</feature>
<evidence type="ECO:0000313" key="9">
    <source>
        <dbReference type="EMBL" id="MBD2316749.1"/>
    </source>
</evidence>
<dbReference type="CDD" id="cd06225">
    <property type="entry name" value="HAMP"/>
    <property type="match status" value="1"/>
</dbReference>
<evidence type="ECO:0000259" key="8">
    <source>
        <dbReference type="PROSITE" id="PS50885"/>
    </source>
</evidence>
<organism evidence="9 10">
    <name type="scientific">Phormidium tenue FACHB-1050</name>
    <dbReference type="NCBI Taxonomy" id="2692857"/>
    <lineage>
        <taxon>Bacteria</taxon>
        <taxon>Bacillati</taxon>
        <taxon>Cyanobacteriota</taxon>
        <taxon>Cyanophyceae</taxon>
        <taxon>Oscillatoriophycideae</taxon>
        <taxon>Oscillatoriales</taxon>
        <taxon>Oscillatoriaceae</taxon>
        <taxon>Phormidium</taxon>
    </lineage>
</organism>
<dbReference type="PANTHER" id="PTHR32089:SF114">
    <property type="entry name" value="METHYL-ACCEPTING CHEMOTAXIS PROTEIN MCPB"/>
    <property type="match status" value="1"/>
</dbReference>
<dbReference type="Gene3D" id="6.10.340.10">
    <property type="match status" value="1"/>
</dbReference>
<evidence type="ECO:0000256" key="3">
    <source>
        <dbReference type="PROSITE-ProRule" id="PRU00284"/>
    </source>
</evidence>
<dbReference type="InterPro" id="IPR003660">
    <property type="entry name" value="HAMP_dom"/>
</dbReference>
<dbReference type="SMART" id="SM00283">
    <property type="entry name" value="MA"/>
    <property type="match status" value="1"/>
</dbReference>
<dbReference type="PROSITE" id="PS50111">
    <property type="entry name" value="CHEMOTAXIS_TRANSDUC_2"/>
    <property type="match status" value="1"/>
</dbReference>
<feature type="domain" description="HAMP" evidence="8">
    <location>
        <begin position="528"/>
        <end position="580"/>
    </location>
</feature>
<evidence type="ECO:0000256" key="1">
    <source>
        <dbReference type="ARBA" id="ARBA00023224"/>
    </source>
</evidence>
<protein>
    <submittedName>
        <fullName evidence="9">HAMP domain-containing protein</fullName>
    </submittedName>
</protein>
<evidence type="ECO:0000256" key="5">
    <source>
        <dbReference type="SAM" id="MobiDB-lite"/>
    </source>
</evidence>
<name>A0ABR8C7V7_9CYAN</name>
<accession>A0ABR8C7V7</accession>
<keyword evidence="6" id="KW-0472">Membrane</keyword>
<dbReference type="InterPro" id="IPR004089">
    <property type="entry name" value="MCPsignal_dom"/>
</dbReference>
<reference evidence="9 10" key="1">
    <citation type="journal article" date="2020" name="ISME J.">
        <title>Comparative genomics reveals insights into cyanobacterial evolution and habitat adaptation.</title>
        <authorList>
            <person name="Chen M.Y."/>
            <person name="Teng W.K."/>
            <person name="Zhao L."/>
            <person name="Hu C.X."/>
            <person name="Zhou Y.K."/>
            <person name="Han B.P."/>
            <person name="Song L.R."/>
            <person name="Shu W.S."/>
        </authorList>
    </citation>
    <scope>NUCLEOTIDE SEQUENCE [LARGE SCALE GENOMIC DNA]</scope>
    <source>
        <strain evidence="9 10">FACHB-1050</strain>
    </source>
</reference>
<feature type="compositionally biased region" description="Low complexity" evidence="5">
    <location>
        <begin position="102"/>
        <end position="131"/>
    </location>
</feature>
<dbReference type="PROSITE" id="PS50885">
    <property type="entry name" value="HAMP"/>
    <property type="match status" value="2"/>
</dbReference>
<dbReference type="EMBL" id="JACJQY010000009">
    <property type="protein sequence ID" value="MBD2316749.1"/>
    <property type="molecule type" value="Genomic_DNA"/>
</dbReference>
<keyword evidence="1 3" id="KW-0807">Transducer</keyword>
<evidence type="ECO:0000256" key="6">
    <source>
        <dbReference type="SAM" id="Phobius"/>
    </source>
</evidence>
<evidence type="ECO:0000256" key="2">
    <source>
        <dbReference type="ARBA" id="ARBA00029447"/>
    </source>
</evidence>
<evidence type="ECO:0000259" key="7">
    <source>
        <dbReference type="PROSITE" id="PS50111"/>
    </source>
</evidence>
<dbReference type="Pfam" id="PF00015">
    <property type="entry name" value="MCPsignal"/>
    <property type="match status" value="1"/>
</dbReference>
<dbReference type="Proteomes" id="UP000618445">
    <property type="component" value="Unassembled WGS sequence"/>
</dbReference>
<keyword evidence="10" id="KW-1185">Reference proteome</keyword>
<proteinExistence type="inferred from homology"/>
<feature type="region of interest" description="Disordered" evidence="5">
    <location>
        <begin position="1"/>
        <end position="35"/>
    </location>
</feature>
<gene>
    <name evidence="9" type="ORF">H6G05_07800</name>
</gene>
<feature type="domain" description="Methyl-accepting transducer" evidence="7">
    <location>
        <begin position="657"/>
        <end position="893"/>
    </location>
</feature>
<evidence type="ECO:0000256" key="4">
    <source>
        <dbReference type="SAM" id="Coils"/>
    </source>
</evidence>
<dbReference type="Gene3D" id="1.10.287.950">
    <property type="entry name" value="Methyl-accepting chemotaxis protein"/>
    <property type="match status" value="1"/>
</dbReference>
<keyword evidence="6" id="KW-0812">Transmembrane</keyword>
<dbReference type="PANTHER" id="PTHR32089">
    <property type="entry name" value="METHYL-ACCEPTING CHEMOTAXIS PROTEIN MCPB"/>
    <property type="match status" value="1"/>
</dbReference>
<feature type="region of interest" description="Disordered" evidence="5">
    <location>
        <begin position="102"/>
        <end position="151"/>
    </location>
</feature>
<dbReference type="SUPFAM" id="SSF158472">
    <property type="entry name" value="HAMP domain-like"/>
    <property type="match status" value="1"/>
</dbReference>
<feature type="compositionally biased region" description="Polar residues" evidence="5">
    <location>
        <begin position="1"/>
        <end position="15"/>
    </location>
</feature>
<feature type="transmembrane region" description="Helical" evidence="6">
    <location>
        <begin position="172"/>
        <end position="193"/>
    </location>
</feature>
<sequence>MTPNNDTLASTVMSANGNGNGTGHANGNSPQASDPMTQILSAYDLESQGDLTAAREIYQRIIEQDQDGTYAAIASKAIEAMGEGRSGADLISINEDYEKRSLALSSPSNSQANSQVSSSSPASLPVAQSSPLRKDGPKAKKATKSSKVKAESKPKSSSLSWFYDLPVGRKQFTALLVSEFLSLSLVGFGAFLIGRSLQDQLFKQAQSEVSVMEINYNIKINQMGFGFRGQSDNAAVISAASTYASKQPIPAPLKEQVKKILENEIKARKIEYATLVGADAKVIISANSDRAGQDFDPNNLVSDILKDPNQIKATAIVSADDLQKEAPPLPNGFTPTDSLIRYTATAVKDPATQKIIGVLISGDIVNQKAPIVENTVKALASTIQPTGKKGLGGYSAVYYRKPSGEFAIATSVEKLSSETSNVNLPMSGDAADDLLKRATAVGNGQTVTGRVLVGNTYYTMAARAVPNRIVETDTGSSPMYGNEPIGILVRGTPETEMNDLLKNTWISLSISAAIVILLDILLARFLDRVVAKPVQALTPIAKRFTLGDRKARAEIFANDEIGELTQSFNSMADSIELSEQTLAQQSLLKEQEAELQRKEKELLQREVINLLLEIEGAQKGDLTAEAKVTDGVVGSIADAFNATIRKLRKLVEEVKSTAIHAESLAKESENSVQKFSSASLAQSDGIAQALEAVEQNTQSIAQVAQSAQDAANVARRAAIAAREGDAKMDRTVVSIKAIRSTVAATAKKMKQLAESSQEVSQIVSIISSISEKTNLLAFNASIEAARAGENGQGFRVVADEVRRLADRVTDATREIQLLVTNIQHETTEVLKAMEVGTAEVVVGTQSVEETKDTLKDLAELSQTIDNYLQTISSSTISQTQVSQKVNGIMENANAIAQSTATDTQTVVSSLQVLVGVVDELQTSVRQFRLEKSE</sequence>